<dbReference type="Proteomes" id="UP000255231">
    <property type="component" value="Unassembled WGS sequence"/>
</dbReference>
<proteinExistence type="predicted"/>
<dbReference type="AlphaFoldDB" id="A0A381F3S5"/>
<dbReference type="EMBL" id="FTMF01000004">
    <property type="protein sequence ID" value="SIQ35743.1"/>
    <property type="molecule type" value="Genomic_DNA"/>
</dbReference>
<evidence type="ECO:0000313" key="4">
    <source>
        <dbReference type="Proteomes" id="UP000255231"/>
    </source>
</evidence>
<name>A0A381F3S5_9FLAO</name>
<evidence type="ECO:0000313" key="3">
    <source>
        <dbReference type="Proteomes" id="UP000185725"/>
    </source>
</evidence>
<gene>
    <name evidence="2" type="ORF">NCTC13560_00002</name>
    <name evidence="1" type="ORF">SAMN05421682_104202</name>
</gene>
<reference evidence="1 3" key="1">
    <citation type="submission" date="2017-01" db="EMBL/GenBank/DDBJ databases">
        <authorList>
            <person name="Varghese N."/>
            <person name="Submissions S."/>
        </authorList>
    </citation>
    <scope>NUCLEOTIDE SEQUENCE [LARGE SCALE GENOMIC DNA]</scope>
    <source>
        <strain evidence="1 3">ATCC 27950</strain>
    </source>
</reference>
<protein>
    <recommendedName>
        <fullName evidence="5">Terminase</fullName>
    </recommendedName>
</protein>
<keyword evidence="3" id="KW-1185">Reference proteome</keyword>
<dbReference type="OrthoDB" id="5868871at2"/>
<reference evidence="2 4" key="2">
    <citation type="submission" date="2018-06" db="EMBL/GenBank/DDBJ databases">
        <authorList>
            <consortium name="Pathogen Informatics"/>
            <person name="Doyle S."/>
        </authorList>
    </citation>
    <scope>NUCLEOTIDE SEQUENCE [LARGE SCALE GENOMIC DNA]</scope>
    <source>
        <strain evidence="2 4">NCTC13560</strain>
    </source>
</reference>
<organism evidence="2 4">
    <name type="scientific">Chryseobacterium indoltheticum</name>
    <dbReference type="NCBI Taxonomy" id="254"/>
    <lineage>
        <taxon>Bacteria</taxon>
        <taxon>Pseudomonadati</taxon>
        <taxon>Bacteroidota</taxon>
        <taxon>Flavobacteriia</taxon>
        <taxon>Flavobacteriales</taxon>
        <taxon>Weeksellaceae</taxon>
        <taxon>Chryseobacterium group</taxon>
        <taxon>Chryseobacterium</taxon>
    </lineage>
</organism>
<dbReference type="Proteomes" id="UP000185725">
    <property type="component" value="Unassembled WGS sequence"/>
</dbReference>
<sequence length="163" mass="18610">MSEENKLGRPTKYDPNYHDKKVVGFCLLGLTDEQMAGIFEIAVSTFYEWKLAYPDFSEAIKKGKEEADVKVAASLFKRATGHKEKRTIPIKLRTTVNGEGSTERVELIEVEDYFPPDTGAQIFWLKNRNPQMWRDKKEIDLNDASTITGVTLIDDDDENETSE</sequence>
<accession>A0A381F3S5</accession>
<evidence type="ECO:0000313" key="2">
    <source>
        <dbReference type="EMBL" id="SUX41210.1"/>
    </source>
</evidence>
<dbReference type="RefSeq" id="WP_076559779.1">
    <property type="nucleotide sequence ID" value="NZ_FTMF01000004.1"/>
</dbReference>
<evidence type="ECO:0000313" key="1">
    <source>
        <dbReference type="EMBL" id="SIQ35743.1"/>
    </source>
</evidence>
<dbReference type="EMBL" id="UFVS01000001">
    <property type="protein sequence ID" value="SUX41210.1"/>
    <property type="molecule type" value="Genomic_DNA"/>
</dbReference>
<evidence type="ECO:0008006" key="5">
    <source>
        <dbReference type="Google" id="ProtNLM"/>
    </source>
</evidence>
<dbReference type="KEGG" id="cil:EG358_13825"/>